<dbReference type="OrthoDB" id="4528334at2"/>
<dbReference type="Proteomes" id="UP000219565">
    <property type="component" value="Unassembled WGS sequence"/>
</dbReference>
<keyword evidence="2" id="KW-1185">Reference proteome</keyword>
<protein>
    <submittedName>
        <fullName evidence="1">Uncharacterized protein</fullName>
    </submittedName>
</protein>
<proteinExistence type="predicted"/>
<dbReference type="EMBL" id="OBEG01000007">
    <property type="protein sequence ID" value="SNY88836.1"/>
    <property type="molecule type" value="Genomic_DNA"/>
</dbReference>
<dbReference type="STRING" id="1379680.GCA_001612615_05465"/>
<gene>
    <name evidence="1" type="ORF">SAMN04244553_5827</name>
</gene>
<evidence type="ECO:0000313" key="2">
    <source>
        <dbReference type="Proteomes" id="UP000219565"/>
    </source>
</evidence>
<organism evidence="1 2">
    <name type="scientific">Nocardia amikacinitolerans</name>
    <dbReference type="NCBI Taxonomy" id="756689"/>
    <lineage>
        <taxon>Bacteria</taxon>
        <taxon>Bacillati</taxon>
        <taxon>Actinomycetota</taxon>
        <taxon>Actinomycetes</taxon>
        <taxon>Mycobacteriales</taxon>
        <taxon>Nocardiaceae</taxon>
        <taxon>Nocardia</taxon>
    </lineage>
</organism>
<dbReference type="RefSeq" id="WP_143861557.1">
    <property type="nucleotide sequence ID" value="NZ_JAMTCV010000007.1"/>
</dbReference>
<dbReference type="AlphaFoldDB" id="A0A285LYZ6"/>
<sequence>MGSYVAVHIADWPRLARTVTERAPRRFADLDWPDEDHRQRYPIGLRWLDSAEHWIAEYRFHAYSSAALHSEFEAVWRDARLFVPWDAPTETAELIADTDLFLRGLYGADLPVEPAAHHPWRPHSDTIQPTTWLAHSPAHLATLANLWGRIAPRIPDLHPHLERETTNRHRITNPAAFERLLRDWGEVVHEADTRRWGMLVDMW</sequence>
<accession>A0A285LYZ6</accession>
<reference evidence="1 2" key="1">
    <citation type="submission" date="2017-09" db="EMBL/GenBank/DDBJ databases">
        <authorList>
            <person name="Ehlers B."/>
            <person name="Leendertz F.H."/>
        </authorList>
    </citation>
    <scope>NUCLEOTIDE SEQUENCE [LARGE SCALE GENOMIC DNA]</scope>
    <source>
        <strain evidence="1 2">DSM 45537</strain>
    </source>
</reference>
<name>A0A285LYZ6_9NOCA</name>
<evidence type="ECO:0000313" key="1">
    <source>
        <dbReference type="EMBL" id="SNY88836.1"/>
    </source>
</evidence>